<gene>
    <name evidence="5" type="ORF">VNO78_02191</name>
</gene>
<dbReference type="EMBL" id="JAYMYS010000001">
    <property type="protein sequence ID" value="KAK7410946.1"/>
    <property type="molecule type" value="Genomic_DNA"/>
</dbReference>
<dbReference type="GO" id="GO:0005524">
    <property type="term" value="F:ATP binding"/>
    <property type="evidence" value="ECO:0007669"/>
    <property type="project" value="UniProtKB-KW"/>
</dbReference>
<keyword evidence="6" id="KW-1185">Reference proteome</keyword>
<sequence length="502" mass="56276">MKESSLLSFQHSETMVAKDLDQATRIAYGGNNEFSRVVTLDGALFEKSGTMSGGGGKSHGGKMGTSIRATSVSVESVTNAEKELSRLTDKLNEIRERRTAAVQHYPASEKAIATLETELGKSQKEVDSLNSQYNYTEKQLDSLEAASTPQEDELDRLKELKKIVSAEEKEINRLTSGSKQLKEKALALHTNLENVRGEKLKSQKLKVQKIQSDIDKKNSEINRHNVQIETGQKMVKKLTKGIEDSKKEKNRLNEQKEKIQADLVDQEKVQATLADEHLNADCDLKKACETVALLEAQPKEMNPNLDSISELTKFTIYLVDQGKLQATLADEHLNADCDLKKAFETVALLEAQLKEMNPNLDSISEYRKKVALYNERVEKLNAVTHEWDGIKKQCDVELELVDSLDLSLKMLSSVSDLQRKAGKILLIYRVVTMPRDALHYGGVEHWELHNAYGYYFHMATANGLLKHGEGKTGHLFYQEHYLLEAKGTEQFGLGITLLIGIT</sequence>
<evidence type="ECO:0000313" key="6">
    <source>
        <dbReference type="Proteomes" id="UP001386955"/>
    </source>
</evidence>
<dbReference type="AlphaFoldDB" id="A0AAN9SYJ1"/>
<proteinExistence type="predicted"/>
<name>A0AAN9SYJ1_PSOTE</name>
<evidence type="ECO:0000256" key="4">
    <source>
        <dbReference type="SAM" id="Coils"/>
    </source>
</evidence>
<keyword evidence="1" id="KW-0547">Nucleotide-binding</keyword>
<dbReference type="PANTHER" id="PTHR18937">
    <property type="entry name" value="STRUCTURAL MAINTENANCE OF CHROMOSOMES SMC FAMILY MEMBER"/>
    <property type="match status" value="1"/>
</dbReference>
<dbReference type="InterPro" id="IPR036277">
    <property type="entry name" value="SMC_hinge_sf"/>
</dbReference>
<organism evidence="5 6">
    <name type="scientific">Psophocarpus tetragonolobus</name>
    <name type="common">Winged bean</name>
    <name type="synonym">Dolichos tetragonolobus</name>
    <dbReference type="NCBI Taxonomy" id="3891"/>
    <lineage>
        <taxon>Eukaryota</taxon>
        <taxon>Viridiplantae</taxon>
        <taxon>Streptophyta</taxon>
        <taxon>Embryophyta</taxon>
        <taxon>Tracheophyta</taxon>
        <taxon>Spermatophyta</taxon>
        <taxon>Magnoliopsida</taxon>
        <taxon>eudicotyledons</taxon>
        <taxon>Gunneridae</taxon>
        <taxon>Pentapetalae</taxon>
        <taxon>rosids</taxon>
        <taxon>fabids</taxon>
        <taxon>Fabales</taxon>
        <taxon>Fabaceae</taxon>
        <taxon>Papilionoideae</taxon>
        <taxon>50 kb inversion clade</taxon>
        <taxon>NPAAA clade</taxon>
        <taxon>indigoferoid/millettioid clade</taxon>
        <taxon>Phaseoleae</taxon>
        <taxon>Psophocarpus</taxon>
    </lineage>
</organism>
<dbReference type="PANTHER" id="PTHR18937:SF172">
    <property type="entry name" value="STRUCTURAL MAINTENANCE OF CHROMOSOMES PROTEIN"/>
    <property type="match status" value="1"/>
</dbReference>
<dbReference type="SUPFAM" id="SSF75553">
    <property type="entry name" value="Smc hinge domain"/>
    <property type="match status" value="1"/>
</dbReference>
<keyword evidence="4" id="KW-0175">Coiled coil</keyword>
<dbReference type="Proteomes" id="UP001386955">
    <property type="component" value="Unassembled WGS sequence"/>
</dbReference>
<reference evidence="5 6" key="1">
    <citation type="submission" date="2024-01" db="EMBL/GenBank/DDBJ databases">
        <title>The genomes of 5 underutilized Papilionoideae crops provide insights into root nodulation and disease resistanc.</title>
        <authorList>
            <person name="Jiang F."/>
        </authorList>
    </citation>
    <scope>NUCLEOTIDE SEQUENCE [LARGE SCALE GENOMIC DNA]</scope>
    <source>
        <strain evidence="5">DUOXIRENSHENG_FW03</strain>
        <tissue evidence="5">Leaves</tissue>
    </source>
</reference>
<evidence type="ECO:0000256" key="3">
    <source>
        <dbReference type="ARBA" id="ARBA00023242"/>
    </source>
</evidence>
<dbReference type="GO" id="GO:0000796">
    <property type="term" value="C:condensin complex"/>
    <property type="evidence" value="ECO:0007669"/>
    <property type="project" value="TreeGrafter"/>
</dbReference>
<protein>
    <submittedName>
        <fullName evidence="5">Uncharacterized protein</fullName>
    </submittedName>
</protein>
<keyword evidence="2" id="KW-0067">ATP-binding</keyword>
<comment type="caution">
    <text evidence="5">The sequence shown here is derived from an EMBL/GenBank/DDBJ whole genome shotgun (WGS) entry which is preliminary data.</text>
</comment>
<evidence type="ECO:0000256" key="2">
    <source>
        <dbReference type="ARBA" id="ARBA00022840"/>
    </source>
</evidence>
<evidence type="ECO:0000256" key="1">
    <source>
        <dbReference type="ARBA" id="ARBA00022741"/>
    </source>
</evidence>
<dbReference type="Gene3D" id="3.30.70.1620">
    <property type="match status" value="1"/>
</dbReference>
<accession>A0AAN9SYJ1</accession>
<feature type="coiled-coil region" evidence="4">
    <location>
        <begin position="77"/>
        <end position="269"/>
    </location>
</feature>
<keyword evidence="3" id="KW-0539">Nucleus</keyword>
<evidence type="ECO:0000313" key="5">
    <source>
        <dbReference type="EMBL" id="KAK7410946.1"/>
    </source>
</evidence>
<dbReference type="GO" id="GO:0007076">
    <property type="term" value="P:mitotic chromosome condensation"/>
    <property type="evidence" value="ECO:0007669"/>
    <property type="project" value="TreeGrafter"/>
</dbReference>